<keyword evidence="2 3" id="KW-0040">ANK repeat</keyword>
<dbReference type="EMBL" id="JAHLQT010002318">
    <property type="protein sequence ID" value="KAG7177400.1"/>
    <property type="molecule type" value="Genomic_DNA"/>
</dbReference>
<evidence type="ECO:0000256" key="2">
    <source>
        <dbReference type="ARBA" id="ARBA00023043"/>
    </source>
</evidence>
<dbReference type="AlphaFoldDB" id="A0A8J5NCC8"/>
<comment type="caution">
    <text evidence="4">The sequence shown here is derived from an EMBL/GenBank/DDBJ whole genome shotgun (WGS) entry which is preliminary data.</text>
</comment>
<dbReference type="SUPFAM" id="SSF48403">
    <property type="entry name" value="Ankyrin repeat"/>
    <property type="match status" value="2"/>
</dbReference>
<evidence type="ECO:0000256" key="3">
    <source>
        <dbReference type="PROSITE-ProRule" id="PRU00023"/>
    </source>
</evidence>
<feature type="repeat" description="ANK" evidence="3">
    <location>
        <begin position="160"/>
        <end position="183"/>
    </location>
</feature>
<dbReference type="InterPro" id="IPR002110">
    <property type="entry name" value="Ankyrin_rpt"/>
</dbReference>
<feature type="repeat" description="ANK" evidence="3">
    <location>
        <begin position="124"/>
        <end position="153"/>
    </location>
</feature>
<feature type="repeat" description="ANK" evidence="3">
    <location>
        <begin position="442"/>
        <end position="453"/>
    </location>
</feature>
<evidence type="ECO:0000313" key="5">
    <source>
        <dbReference type="Proteomes" id="UP000747542"/>
    </source>
</evidence>
<dbReference type="PROSITE" id="PS50088">
    <property type="entry name" value="ANK_REPEAT"/>
    <property type="match status" value="8"/>
</dbReference>
<feature type="repeat" description="ANK" evidence="3">
    <location>
        <begin position="296"/>
        <end position="328"/>
    </location>
</feature>
<sequence>MGCTRLTRRILQKHPRQDLVNILQELSENSRPVEERLSEIKELLQQHPDIVKYCGSQKYPAMHTAAINDESQVMELLIQHDADIEAKDATDHRTPLFFTITKQSIRCFQLLLEKGANVNAVGRDGKSVLHVAVEHNVKHGKMVRELIRRGASLKYTIVKSGYTPIHTAACIGDYELLKMFLKHDRNAANFCDRKGNVPLHLSAEKGHKYSCNILLQYGANIDVNNKMKETPLHLAVKGSFISTCEELLISHCNINSEDKDGNTALLSSTASNKRCSKDILELLLQHKADIYVKRPNGDSALHLAAKAGYPDKCLLLVQAGADCNLQNVNGMTPLHYATKKGFTECSAVILNLPLNGDSNQYFIPVNVLCEEEEEEEEEDEGKEKDVVCGGRAQCTVFHSSVDVNVKDNDGKMPIHYAVEKGSKECVMQLLKRKANIVIATPDGDTPLHLAARA</sequence>
<gene>
    <name evidence="4" type="primary">Ankrd28-L2</name>
    <name evidence="4" type="ORF">Hamer_G016687</name>
</gene>
<evidence type="ECO:0000313" key="4">
    <source>
        <dbReference type="EMBL" id="KAG7177400.1"/>
    </source>
</evidence>
<protein>
    <submittedName>
        <fullName evidence="4">Serine/threonine-protein phosphatase 6 regulatory ankyrin repeat subunit A-like 2</fullName>
    </submittedName>
</protein>
<feature type="repeat" description="ANK" evidence="3">
    <location>
        <begin position="57"/>
        <end position="89"/>
    </location>
</feature>
<feature type="repeat" description="ANK" evidence="3">
    <location>
        <begin position="194"/>
        <end position="226"/>
    </location>
</feature>
<proteinExistence type="predicted"/>
<dbReference type="PANTHER" id="PTHR24198:SF165">
    <property type="entry name" value="ANKYRIN REPEAT-CONTAINING PROTEIN-RELATED"/>
    <property type="match status" value="1"/>
</dbReference>
<dbReference type="Pfam" id="PF00023">
    <property type="entry name" value="Ank"/>
    <property type="match status" value="2"/>
</dbReference>
<reference evidence="4" key="1">
    <citation type="journal article" date="2021" name="Sci. Adv.">
        <title>The American lobster genome reveals insights on longevity, neural, and immune adaptations.</title>
        <authorList>
            <person name="Polinski J.M."/>
            <person name="Zimin A.V."/>
            <person name="Clark K.F."/>
            <person name="Kohn A.B."/>
            <person name="Sadowski N."/>
            <person name="Timp W."/>
            <person name="Ptitsyn A."/>
            <person name="Khanna P."/>
            <person name="Romanova D.Y."/>
            <person name="Williams P."/>
            <person name="Greenwood S.J."/>
            <person name="Moroz L.L."/>
            <person name="Walt D.R."/>
            <person name="Bodnar A.G."/>
        </authorList>
    </citation>
    <scope>NUCLEOTIDE SEQUENCE</scope>
    <source>
        <strain evidence="4">GMGI-L3</strain>
    </source>
</reference>
<name>A0A8J5NCC8_HOMAM</name>
<keyword evidence="5" id="KW-1185">Reference proteome</keyword>
<dbReference type="InterPro" id="IPR036770">
    <property type="entry name" value="Ankyrin_rpt-contain_sf"/>
</dbReference>
<organism evidence="4 5">
    <name type="scientific">Homarus americanus</name>
    <name type="common">American lobster</name>
    <dbReference type="NCBI Taxonomy" id="6706"/>
    <lineage>
        <taxon>Eukaryota</taxon>
        <taxon>Metazoa</taxon>
        <taxon>Ecdysozoa</taxon>
        <taxon>Arthropoda</taxon>
        <taxon>Crustacea</taxon>
        <taxon>Multicrustacea</taxon>
        <taxon>Malacostraca</taxon>
        <taxon>Eumalacostraca</taxon>
        <taxon>Eucarida</taxon>
        <taxon>Decapoda</taxon>
        <taxon>Pleocyemata</taxon>
        <taxon>Astacidea</taxon>
        <taxon>Nephropoidea</taxon>
        <taxon>Nephropidae</taxon>
        <taxon>Homarus</taxon>
    </lineage>
</organism>
<dbReference type="PANTHER" id="PTHR24198">
    <property type="entry name" value="ANKYRIN REPEAT AND PROTEIN KINASE DOMAIN-CONTAINING PROTEIN"/>
    <property type="match status" value="1"/>
</dbReference>
<dbReference type="Proteomes" id="UP000747542">
    <property type="component" value="Unassembled WGS sequence"/>
</dbReference>
<feature type="repeat" description="ANK" evidence="3">
    <location>
        <begin position="409"/>
        <end position="441"/>
    </location>
</feature>
<dbReference type="Pfam" id="PF12796">
    <property type="entry name" value="Ank_2"/>
    <property type="match status" value="3"/>
</dbReference>
<feature type="non-terminal residue" evidence="4">
    <location>
        <position position="453"/>
    </location>
</feature>
<accession>A0A8J5NCC8</accession>
<dbReference type="PROSITE" id="PS50297">
    <property type="entry name" value="ANK_REP_REGION"/>
    <property type="match status" value="7"/>
</dbReference>
<dbReference type="SMART" id="SM00248">
    <property type="entry name" value="ANK"/>
    <property type="match status" value="10"/>
</dbReference>
<evidence type="ECO:0000256" key="1">
    <source>
        <dbReference type="ARBA" id="ARBA00022737"/>
    </source>
</evidence>
<keyword evidence="1" id="KW-0677">Repeat</keyword>
<dbReference type="Gene3D" id="1.25.40.20">
    <property type="entry name" value="Ankyrin repeat-containing domain"/>
    <property type="match status" value="4"/>
</dbReference>
<feature type="repeat" description="ANK" evidence="3">
    <location>
        <begin position="91"/>
        <end position="123"/>
    </location>
</feature>